<dbReference type="EMBL" id="BTRK01000005">
    <property type="protein sequence ID" value="GMR53887.1"/>
    <property type="molecule type" value="Genomic_DNA"/>
</dbReference>
<sequence>PPPPPPASHWHQLVRPSRFLVPNPLVQLEKPSDALFPPQLENTKESSEVSLSLHLTRVSRPRPPLDTEYLYDDDLPVVSSNEKE</sequence>
<evidence type="ECO:0000313" key="1">
    <source>
        <dbReference type="EMBL" id="GMR53887.1"/>
    </source>
</evidence>
<dbReference type="Proteomes" id="UP001328107">
    <property type="component" value="Unassembled WGS sequence"/>
</dbReference>
<name>A0AAN5D1D0_9BILA</name>
<reference evidence="2" key="1">
    <citation type="submission" date="2022-10" db="EMBL/GenBank/DDBJ databases">
        <title>Genome assembly of Pristionchus species.</title>
        <authorList>
            <person name="Yoshida K."/>
            <person name="Sommer R.J."/>
        </authorList>
    </citation>
    <scope>NUCLEOTIDE SEQUENCE [LARGE SCALE GENOMIC DNA]</scope>
    <source>
        <strain evidence="2">RS5460</strain>
    </source>
</reference>
<feature type="non-terminal residue" evidence="1">
    <location>
        <position position="84"/>
    </location>
</feature>
<keyword evidence="2" id="KW-1185">Reference proteome</keyword>
<gene>
    <name evidence="1" type="ORF">PMAYCL1PPCAC_24082</name>
</gene>
<comment type="caution">
    <text evidence="1">The sequence shown here is derived from an EMBL/GenBank/DDBJ whole genome shotgun (WGS) entry which is preliminary data.</text>
</comment>
<protein>
    <submittedName>
        <fullName evidence="1">Uncharacterized protein</fullName>
    </submittedName>
</protein>
<proteinExistence type="predicted"/>
<dbReference type="AlphaFoldDB" id="A0AAN5D1D0"/>
<accession>A0AAN5D1D0</accession>
<evidence type="ECO:0000313" key="2">
    <source>
        <dbReference type="Proteomes" id="UP001328107"/>
    </source>
</evidence>
<feature type="non-terminal residue" evidence="1">
    <location>
        <position position="1"/>
    </location>
</feature>
<organism evidence="1 2">
    <name type="scientific">Pristionchus mayeri</name>
    <dbReference type="NCBI Taxonomy" id="1317129"/>
    <lineage>
        <taxon>Eukaryota</taxon>
        <taxon>Metazoa</taxon>
        <taxon>Ecdysozoa</taxon>
        <taxon>Nematoda</taxon>
        <taxon>Chromadorea</taxon>
        <taxon>Rhabditida</taxon>
        <taxon>Rhabditina</taxon>
        <taxon>Diplogasteromorpha</taxon>
        <taxon>Diplogasteroidea</taxon>
        <taxon>Neodiplogasteridae</taxon>
        <taxon>Pristionchus</taxon>
    </lineage>
</organism>